<evidence type="ECO:0000313" key="8">
    <source>
        <dbReference type="EMBL" id="CUM83673.1"/>
    </source>
</evidence>
<comment type="similarity">
    <text evidence="1">Belongs to the HicA mRNA interferase family.</text>
</comment>
<evidence type="ECO:0000256" key="3">
    <source>
        <dbReference type="ARBA" id="ARBA00022722"/>
    </source>
</evidence>
<dbReference type="GO" id="GO:0016787">
    <property type="term" value="F:hydrolase activity"/>
    <property type="evidence" value="ECO:0007669"/>
    <property type="project" value="UniProtKB-KW"/>
</dbReference>
<evidence type="ECO:0000256" key="6">
    <source>
        <dbReference type="ARBA" id="ARBA00022884"/>
    </source>
</evidence>
<evidence type="ECO:0000256" key="2">
    <source>
        <dbReference type="ARBA" id="ARBA00022649"/>
    </source>
</evidence>
<dbReference type="Proteomes" id="UP000095553">
    <property type="component" value="Unassembled WGS sequence"/>
</dbReference>
<evidence type="ECO:0000313" key="9">
    <source>
        <dbReference type="Proteomes" id="UP000095553"/>
    </source>
</evidence>
<dbReference type="InterPro" id="IPR012933">
    <property type="entry name" value="HicA_mRNA_interferase"/>
</dbReference>
<keyword evidence="6" id="KW-0694">RNA-binding</keyword>
<accession>A0A173S064</accession>
<dbReference type="Gene3D" id="3.30.920.30">
    <property type="entry name" value="Hypothetical protein"/>
    <property type="match status" value="1"/>
</dbReference>
<keyword evidence="7" id="KW-0346">Stress response</keyword>
<dbReference type="RefSeq" id="WP_055072446.1">
    <property type="nucleotide sequence ID" value="NZ_CYXY01000004.1"/>
</dbReference>
<keyword evidence="2" id="KW-1277">Toxin-antitoxin system</keyword>
<reference evidence="8 9" key="1">
    <citation type="submission" date="2015-09" db="EMBL/GenBank/DDBJ databases">
        <authorList>
            <consortium name="Pathogen Informatics"/>
        </authorList>
    </citation>
    <scope>NUCLEOTIDE SEQUENCE [LARGE SCALE GENOMIC DNA]</scope>
    <source>
        <strain evidence="8 9">2789STDY5834959</strain>
    </source>
</reference>
<protein>
    <submittedName>
        <fullName evidence="8">YcfA-like protein</fullName>
    </submittedName>
</protein>
<proteinExistence type="inferred from homology"/>
<dbReference type="SUPFAM" id="SSF54786">
    <property type="entry name" value="YcfA/nrd intein domain"/>
    <property type="match status" value="1"/>
</dbReference>
<dbReference type="GO" id="GO:0003729">
    <property type="term" value="F:mRNA binding"/>
    <property type="evidence" value="ECO:0007669"/>
    <property type="project" value="InterPro"/>
</dbReference>
<evidence type="ECO:0000256" key="7">
    <source>
        <dbReference type="ARBA" id="ARBA00023016"/>
    </source>
</evidence>
<keyword evidence="3" id="KW-0540">Nuclease</keyword>
<dbReference type="Pfam" id="PF07927">
    <property type="entry name" value="HicA_toxin"/>
    <property type="match status" value="1"/>
</dbReference>
<name>A0A173S064_ANAHA</name>
<evidence type="ECO:0000256" key="5">
    <source>
        <dbReference type="ARBA" id="ARBA00022801"/>
    </source>
</evidence>
<organism evidence="8 9">
    <name type="scientific">Anaerostipes hadrus</name>
    <dbReference type="NCBI Taxonomy" id="649756"/>
    <lineage>
        <taxon>Bacteria</taxon>
        <taxon>Bacillati</taxon>
        <taxon>Bacillota</taxon>
        <taxon>Clostridia</taxon>
        <taxon>Lachnospirales</taxon>
        <taxon>Lachnospiraceae</taxon>
        <taxon>Anaerostipes</taxon>
    </lineage>
</organism>
<evidence type="ECO:0000256" key="1">
    <source>
        <dbReference type="ARBA" id="ARBA00006620"/>
    </source>
</evidence>
<dbReference type="GO" id="GO:0004519">
    <property type="term" value="F:endonuclease activity"/>
    <property type="evidence" value="ECO:0007669"/>
    <property type="project" value="UniProtKB-KW"/>
</dbReference>
<dbReference type="AlphaFoldDB" id="A0A173S064"/>
<sequence length="56" mass="6856">MKQRDLVKKLEKAGFEFARHGGNHDIYKRWDDEEKIPRHREINERLARAILRKWGL</sequence>
<dbReference type="InterPro" id="IPR038570">
    <property type="entry name" value="HicA_sf"/>
</dbReference>
<dbReference type="EMBL" id="CYXY01000004">
    <property type="protein sequence ID" value="CUM83673.1"/>
    <property type="molecule type" value="Genomic_DNA"/>
</dbReference>
<evidence type="ECO:0000256" key="4">
    <source>
        <dbReference type="ARBA" id="ARBA00022759"/>
    </source>
</evidence>
<gene>
    <name evidence="8" type="ORF">ERS852571_00872</name>
</gene>
<keyword evidence="5" id="KW-0378">Hydrolase</keyword>
<keyword evidence="4" id="KW-0255">Endonuclease</keyword>